<organism evidence="1 2">
    <name type="scientific">Gracilibacillus pellucidus</name>
    <dbReference type="NCBI Taxonomy" id="3095368"/>
    <lineage>
        <taxon>Bacteria</taxon>
        <taxon>Bacillati</taxon>
        <taxon>Bacillota</taxon>
        <taxon>Bacilli</taxon>
        <taxon>Bacillales</taxon>
        <taxon>Bacillaceae</taxon>
        <taxon>Gracilibacillus</taxon>
    </lineage>
</organism>
<dbReference type="EC" id="3.-.-.-" evidence="1"/>
<name>A0ACC6M9L5_9BACI</name>
<protein>
    <submittedName>
        <fullName evidence="1">HAD family hydrolase</fullName>
        <ecNumber evidence="1">3.-.-.-</ecNumber>
    </submittedName>
</protein>
<reference evidence="1" key="1">
    <citation type="submission" date="2023-11" db="EMBL/GenBank/DDBJ databases">
        <title>Gracilibacillus pellucida a moderately halophilic bacterium isolated from saline soil in Xinjiang province.</title>
        <authorList>
            <person name="Zhang Z."/>
            <person name="Tan F."/>
            <person name="Wang Y."/>
            <person name="Xia M."/>
        </authorList>
    </citation>
    <scope>NUCLEOTIDE SEQUENCE</scope>
    <source>
        <strain evidence="1">S3-1-1</strain>
    </source>
</reference>
<evidence type="ECO:0000313" key="2">
    <source>
        <dbReference type="Proteomes" id="UP001277972"/>
    </source>
</evidence>
<sequence>MIRLFATDLDGTLLKRGNIIKQEDIDAIGRLHEQQIDFAVATGRMERDIIRISQEIKHDAHRISQNGAFAHTKNNDVILANTFDVATSKALHKAVSAFTTPFCITTADEAYISFKTPEIKAMDDYAYFPIVEGVDFEDDYNDEFLPSRYMLIGDEKDILNSQKQIDEAFHEVSESYQSDPRCVDIVPKGVSKAAGLTALAKHLHIELHEIAVIGDSFNDIPMFNMTPHSFAMSTAPKTVQQQAAHVVDDVFEAIDFIQSKVSTS</sequence>
<comment type="caution">
    <text evidence="1">The sequence shown here is derived from an EMBL/GenBank/DDBJ whole genome shotgun (WGS) entry which is preliminary data.</text>
</comment>
<gene>
    <name evidence="1" type="ORF">SH601_17005</name>
</gene>
<accession>A0ACC6M9L5</accession>
<proteinExistence type="predicted"/>
<keyword evidence="2" id="KW-1185">Reference proteome</keyword>
<keyword evidence="1" id="KW-0378">Hydrolase</keyword>
<evidence type="ECO:0000313" key="1">
    <source>
        <dbReference type="EMBL" id="MDX8047661.1"/>
    </source>
</evidence>
<dbReference type="EMBL" id="JAWZSR010000018">
    <property type="protein sequence ID" value="MDX8047661.1"/>
    <property type="molecule type" value="Genomic_DNA"/>
</dbReference>
<dbReference type="Proteomes" id="UP001277972">
    <property type="component" value="Unassembled WGS sequence"/>
</dbReference>